<dbReference type="Gene3D" id="3.40.50.720">
    <property type="entry name" value="NAD(P)-binding Rossmann-like Domain"/>
    <property type="match status" value="1"/>
</dbReference>
<name>A0A6A6EQE8_9PEZI</name>
<dbReference type="Pfam" id="PF13561">
    <property type="entry name" value="adh_short_C2"/>
    <property type="match status" value="1"/>
</dbReference>
<accession>A0A6A6EQE8</accession>
<dbReference type="AlphaFoldDB" id="A0A6A6EQE8"/>
<dbReference type="EMBL" id="ML994614">
    <property type="protein sequence ID" value="KAF2193009.1"/>
    <property type="molecule type" value="Genomic_DNA"/>
</dbReference>
<evidence type="ECO:0000256" key="1">
    <source>
        <dbReference type="ARBA" id="ARBA00006484"/>
    </source>
</evidence>
<dbReference type="InterPro" id="IPR036291">
    <property type="entry name" value="NAD(P)-bd_dom_sf"/>
</dbReference>
<evidence type="ECO:0000313" key="4">
    <source>
        <dbReference type="Proteomes" id="UP000800200"/>
    </source>
</evidence>
<keyword evidence="4" id="KW-1185">Reference proteome</keyword>
<gene>
    <name evidence="3" type="ORF">K469DRAFT_715033</name>
</gene>
<dbReference type="OrthoDB" id="5325318at2759"/>
<dbReference type="PRINTS" id="PR00081">
    <property type="entry name" value="GDHRDH"/>
</dbReference>
<comment type="similarity">
    <text evidence="1">Belongs to the short-chain dehydrogenases/reductases (SDR) family.</text>
</comment>
<dbReference type="PANTHER" id="PTHR48107">
    <property type="entry name" value="NADPH-DEPENDENT ALDEHYDE REDUCTASE-LIKE PROTEIN, CHLOROPLASTIC-RELATED"/>
    <property type="match status" value="1"/>
</dbReference>
<evidence type="ECO:0000313" key="3">
    <source>
        <dbReference type="EMBL" id="KAF2193009.1"/>
    </source>
</evidence>
<dbReference type="InterPro" id="IPR002347">
    <property type="entry name" value="SDR_fam"/>
</dbReference>
<protein>
    <recommendedName>
        <fullName evidence="5">NAD(P)-binding protein</fullName>
    </recommendedName>
</protein>
<sequence length="110" mass="11751">MPPSSSITYTAFYVARLPLEGGVDYSATKAILVSMTRSLSVQLAPLGICVNAVSPAFKYMPSLAAPAYTTEMILETISTFPTPRIEQPVELGPGYVDLADELKTYVSGSI</sequence>
<reference evidence="3" key="1">
    <citation type="journal article" date="2020" name="Stud. Mycol.">
        <title>101 Dothideomycetes genomes: a test case for predicting lifestyles and emergence of pathogens.</title>
        <authorList>
            <person name="Haridas S."/>
            <person name="Albert R."/>
            <person name="Binder M."/>
            <person name="Bloem J."/>
            <person name="Labutti K."/>
            <person name="Salamov A."/>
            <person name="Andreopoulos B."/>
            <person name="Baker S."/>
            <person name="Barry K."/>
            <person name="Bills G."/>
            <person name="Bluhm B."/>
            <person name="Cannon C."/>
            <person name="Castanera R."/>
            <person name="Culley D."/>
            <person name="Daum C."/>
            <person name="Ezra D."/>
            <person name="Gonzalez J."/>
            <person name="Henrissat B."/>
            <person name="Kuo A."/>
            <person name="Liang C."/>
            <person name="Lipzen A."/>
            <person name="Lutzoni F."/>
            <person name="Magnuson J."/>
            <person name="Mondo S."/>
            <person name="Nolan M."/>
            <person name="Ohm R."/>
            <person name="Pangilinan J."/>
            <person name="Park H.-J."/>
            <person name="Ramirez L."/>
            <person name="Alfaro M."/>
            <person name="Sun H."/>
            <person name="Tritt A."/>
            <person name="Yoshinaga Y."/>
            <person name="Zwiers L.-H."/>
            <person name="Turgeon B."/>
            <person name="Goodwin S."/>
            <person name="Spatafora J."/>
            <person name="Crous P."/>
            <person name="Grigoriev I."/>
        </authorList>
    </citation>
    <scope>NUCLEOTIDE SEQUENCE</scope>
    <source>
        <strain evidence="3">CBS 207.26</strain>
    </source>
</reference>
<dbReference type="SUPFAM" id="SSF51735">
    <property type="entry name" value="NAD(P)-binding Rossmann-fold domains"/>
    <property type="match status" value="1"/>
</dbReference>
<organism evidence="3 4">
    <name type="scientific">Zopfia rhizophila CBS 207.26</name>
    <dbReference type="NCBI Taxonomy" id="1314779"/>
    <lineage>
        <taxon>Eukaryota</taxon>
        <taxon>Fungi</taxon>
        <taxon>Dikarya</taxon>
        <taxon>Ascomycota</taxon>
        <taxon>Pezizomycotina</taxon>
        <taxon>Dothideomycetes</taxon>
        <taxon>Dothideomycetes incertae sedis</taxon>
        <taxon>Zopfiaceae</taxon>
        <taxon>Zopfia</taxon>
    </lineage>
</organism>
<evidence type="ECO:0008006" key="5">
    <source>
        <dbReference type="Google" id="ProtNLM"/>
    </source>
</evidence>
<dbReference type="Proteomes" id="UP000800200">
    <property type="component" value="Unassembled WGS sequence"/>
</dbReference>
<proteinExistence type="inferred from homology"/>
<dbReference type="PANTHER" id="PTHR48107:SF16">
    <property type="entry name" value="NADPH-DEPENDENT ALDEHYDE REDUCTASE 1, CHLOROPLASTIC"/>
    <property type="match status" value="1"/>
</dbReference>
<evidence type="ECO:0000256" key="2">
    <source>
        <dbReference type="ARBA" id="ARBA00023002"/>
    </source>
</evidence>
<keyword evidence="2" id="KW-0560">Oxidoreductase</keyword>
<dbReference type="GO" id="GO:0016614">
    <property type="term" value="F:oxidoreductase activity, acting on CH-OH group of donors"/>
    <property type="evidence" value="ECO:0007669"/>
    <property type="project" value="UniProtKB-ARBA"/>
</dbReference>